<evidence type="ECO:0000259" key="3">
    <source>
        <dbReference type="PROSITE" id="PS51387"/>
    </source>
</evidence>
<dbReference type="Gene3D" id="3.30.465.10">
    <property type="match status" value="2"/>
</dbReference>
<feature type="domain" description="FAD-binding PCMH-type" evidence="3">
    <location>
        <begin position="1"/>
        <end position="222"/>
    </location>
</feature>
<proteinExistence type="predicted"/>
<evidence type="ECO:0000256" key="1">
    <source>
        <dbReference type="ARBA" id="ARBA00022630"/>
    </source>
</evidence>
<dbReference type="InterPro" id="IPR016169">
    <property type="entry name" value="FAD-bd_PCMH_sub2"/>
</dbReference>
<dbReference type="InterPro" id="IPR016167">
    <property type="entry name" value="FAD-bd_PCMH_sub1"/>
</dbReference>
<dbReference type="GO" id="GO:0071949">
    <property type="term" value="F:FAD binding"/>
    <property type="evidence" value="ECO:0007669"/>
    <property type="project" value="InterPro"/>
</dbReference>
<protein>
    <submittedName>
        <fullName evidence="4">Xanthine dehydrogenase YagS FAD-binding subunit</fullName>
    </submittedName>
</protein>
<keyword evidence="1" id="KW-0285">Flavoprotein</keyword>
<dbReference type="InterPro" id="IPR036683">
    <property type="entry name" value="CO_DH_flav_C_dom_sf"/>
</dbReference>
<accession>A0A1M6XYX0</accession>
<dbReference type="OrthoDB" id="9814706at2"/>
<keyword evidence="2" id="KW-0274">FAD</keyword>
<dbReference type="Proteomes" id="UP000189935">
    <property type="component" value="Chromosome I"/>
</dbReference>
<dbReference type="GO" id="GO:0016491">
    <property type="term" value="F:oxidoreductase activity"/>
    <property type="evidence" value="ECO:0007669"/>
    <property type="project" value="InterPro"/>
</dbReference>
<dbReference type="Pfam" id="PF00941">
    <property type="entry name" value="FAD_binding_5"/>
    <property type="match status" value="1"/>
</dbReference>
<dbReference type="InterPro" id="IPR005107">
    <property type="entry name" value="CO_DH_flav_C"/>
</dbReference>
<evidence type="ECO:0000313" key="5">
    <source>
        <dbReference type="Proteomes" id="UP000189935"/>
    </source>
</evidence>
<reference evidence="4 5" key="1">
    <citation type="submission" date="2016-11" db="EMBL/GenBank/DDBJ databases">
        <authorList>
            <person name="Jaros S."/>
            <person name="Januszkiewicz K."/>
            <person name="Wedrychowicz H."/>
        </authorList>
    </citation>
    <scope>NUCLEOTIDE SEQUENCE [LARGE SCALE GENOMIC DNA]</scope>
    <source>
        <strain evidence="4 5">GAS499</strain>
    </source>
</reference>
<dbReference type="InterPro" id="IPR016166">
    <property type="entry name" value="FAD-bd_PCMH"/>
</dbReference>
<dbReference type="PANTHER" id="PTHR42659:SF9">
    <property type="entry name" value="XANTHINE DEHYDROGENASE FAD-BINDING SUBUNIT XDHB-RELATED"/>
    <property type="match status" value="1"/>
</dbReference>
<dbReference type="InterPro" id="IPR002346">
    <property type="entry name" value="Mopterin_DH_FAD-bd"/>
</dbReference>
<evidence type="ECO:0000313" key="4">
    <source>
        <dbReference type="EMBL" id="SHL11232.1"/>
    </source>
</evidence>
<evidence type="ECO:0000256" key="2">
    <source>
        <dbReference type="ARBA" id="ARBA00022827"/>
    </source>
</evidence>
<dbReference type="Gene3D" id="3.30.43.10">
    <property type="entry name" value="Uridine Diphospho-n-acetylenolpyruvylglucosamine Reductase, domain 2"/>
    <property type="match status" value="1"/>
</dbReference>
<dbReference type="Gene3D" id="3.30.390.50">
    <property type="entry name" value="CO dehydrogenase flavoprotein, C-terminal domain"/>
    <property type="match status" value="1"/>
</dbReference>
<dbReference type="InterPro" id="IPR036318">
    <property type="entry name" value="FAD-bd_PCMH-like_sf"/>
</dbReference>
<dbReference type="SUPFAM" id="SSF55447">
    <property type="entry name" value="CO dehydrogenase flavoprotein C-terminal domain-like"/>
    <property type="match status" value="1"/>
</dbReference>
<sequence>MKTFDYFRPATVSEAVAAAAHPGTAYLAGGTNLLDLMKGGIASPDRLVDVAQLPGLDRIEHLADGGLRIGALVRNADLAHDFDFAKSYPAVAEALLSGASAQLRNAATVGGNLLQRTRCGYFYDPASSCNKRQPGTGCDARDGENRLHAVLGWSEGCIATHPSDFCVPLVALDAVVEIEGKAGRREIALEALHRLPGDTPERENALEPGDLIVALRLPAEASGFSAHARYLKVRERTSYAFAIVSAAANLRIERGTIREARLALGGVAPKPWRARAAEETLADASPTPAAFRRAAEVALAEAKPSGDNLFKIELAQRILVRALTLAVAGTPKRVPALPASPFASVSGALQNA</sequence>
<name>A0A1M6XYX0_9BRAD</name>
<dbReference type="SMART" id="SM01092">
    <property type="entry name" value="CO_deh_flav_C"/>
    <property type="match status" value="1"/>
</dbReference>
<dbReference type="SUPFAM" id="SSF56176">
    <property type="entry name" value="FAD-binding/transporter-associated domain-like"/>
    <property type="match status" value="1"/>
</dbReference>
<dbReference type="AlphaFoldDB" id="A0A1M6XYX0"/>
<dbReference type="PROSITE" id="PS51387">
    <property type="entry name" value="FAD_PCMH"/>
    <property type="match status" value="1"/>
</dbReference>
<dbReference type="PANTHER" id="PTHR42659">
    <property type="entry name" value="XANTHINE DEHYDROGENASE SUBUNIT C-RELATED"/>
    <property type="match status" value="1"/>
</dbReference>
<gene>
    <name evidence="4" type="ORF">SAMN05444159_5026</name>
</gene>
<dbReference type="InterPro" id="IPR051312">
    <property type="entry name" value="Diverse_Substr_Oxidored"/>
</dbReference>
<organism evidence="4 5">
    <name type="scientific">Bradyrhizobium lablabi</name>
    <dbReference type="NCBI Taxonomy" id="722472"/>
    <lineage>
        <taxon>Bacteria</taxon>
        <taxon>Pseudomonadati</taxon>
        <taxon>Pseudomonadota</taxon>
        <taxon>Alphaproteobacteria</taxon>
        <taxon>Hyphomicrobiales</taxon>
        <taxon>Nitrobacteraceae</taxon>
        <taxon>Bradyrhizobium</taxon>
    </lineage>
</organism>
<dbReference type="EMBL" id="LT670844">
    <property type="protein sequence ID" value="SHL11232.1"/>
    <property type="molecule type" value="Genomic_DNA"/>
</dbReference>
<dbReference type="Pfam" id="PF03450">
    <property type="entry name" value="CO_deh_flav_C"/>
    <property type="match status" value="1"/>
</dbReference>
<dbReference type="RefSeq" id="WP_079542433.1">
    <property type="nucleotide sequence ID" value="NZ_LT670844.1"/>
</dbReference>